<gene>
    <name evidence="3" type="ORF">EDC65_2838</name>
</gene>
<accession>A0A3N1LJD6</accession>
<feature type="region of interest" description="Disordered" evidence="1">
    <location>
        <begin position="116"/>
        <end position="141"/>
    </location>
</feature>
<protein>
    <submittedName>
        <fullName evidence="3">Transcriptional regulator with XRE-family HTH domain</fullName>
    </submittedName>
</protein>
<dbReference type="CDD" id="cd00093">
    <property type="entry name" value="HTH_XRE"/>
    <property type="match status" value="1"/>
</dbReference>
<dbReference type="InterPro" id="IPR010982">
    <property type="entry name" value="Lambda_DNA-bd_dom_sf"/>
</dbReference>
<keyword evidence="4" id="KW-1185">Reference proteome</keyword>
<evidence type="ECO:0000259" key="2">
    <source>
        <dbReference type="PROSITE" id="PS50943"/>
    </source>
</evidence>
<dbReference type="SUPFAM" id="SSF47413">
    <property type="entry name" value="lambda repressor-like DNA-binding domains"/>
    <property type="match status" value="1"/>
</dbReference>
<sequence>MTPFGEAVRGLRAERGITLKAMACDLQISAAYLSALEHGRKGRPSRALLIQVCEYFGIIWDDAEALERAARLSHPRVVVDTSGLGPRATELANRMARSMRHLSPATVEAMHRLLDAAERPRPGRRRAAAAPVAKPETAEAG</sequence>
<feature type="domain" description="HTH cro/C1-type" evidence="2">
    <location>
        <begin position="8"/>
        <end position="66"/>
    </location>
</feature>
<evidence type="ECO:0000256" key="1">
    <source>
        <dbReference type="SAM" id="MobiDB-lite"/>
    </source>
</evidence>
<proteinExistence type="predicted"/>
<dbReference type="Proteomes" id="UP000278222">
    <property type="component" value="Unassembled WGS sequence"/>
</dbReference>
<reference evidence="3 4" key="1">
    <citation type="submission" date="2018-11" db="EMBL/GenBank/DDBJ databases">
        <title>Genomic Encyclopedia of Type Strains, Phase IV (KMG-IV): sequencing the most valuable type-strain genomes for metagenomic binning, comparative biology and taxonomic classification.</title>
        <authorList>
            <person name="Goeker M."/>
        </authorList>
    </citation>
    <scope>NUCLEOTIDE SEQUENCE [LARGE SCALE GENOMIC DNA]</scope>
    <source>
        <strain evidence="3 4">DSM 5900</strain>
    </source>
</reference>
<name>A0A3N1LJD6_9PROT</name>
<comment type="caution">
    <text evidence="3">The sequence shown here is derived from an EMBL/GenBank/DDBJ whole genome shotgun (WGS) entry which is preliminary data.</text>
</comment>
<feature type="compositionally biased region" description="Low complexity" evidence="1">
    <location>
        <begin position="128"/>
        <end position="141"/>
    </location>
</feature>
<organism evidence="3 4">
    <name type="scientific">Stella humosa</name>
    <dbReference type="NCBI Taxonomy" id="94"/>
    <lineage>
        <taxon>Bacteria</taxon>
        <taxon>Pseudomonadati</taxon>
        <taxon>Pseudomonadota</taxon>
        <taxon>Alphaproteobacteria</taxon>
        <taxon>Rhodospirillales</taxon>
        <taxon>Stellaceae</taxon>
        <taxon>Stella</taxon>
    </lineage>
</organism>
<dbReference type="OrthoDB" id="9809730at2"/>
<dbReference type="EMBL" id="RJKX01000014">
    <property type="protein sequence ID" value="ROP90978.1"/>
    <property type="molecule type" value="Genomic_DNA"/>
</dbReference>
<dbReference type="Pfam" id="PF12844">
    <property type="entry name" value="HTH_19"/>
    <property type="match status" value="1"/>
</dbReference>
<dbReference type="PROSITE" id="PS50943">
    <property type="entry name" value="HTH_CROC1"/>
    <property type="match status" value="1"/>
</dbReference>
<evidence type="ECO:0000313" key="3">
    <source>
        <dbReference type="EMBL" id="ROP90978.1"/>
    </source>
</evidence>
<dbReference type="Gene3D" id="1.10.260.40">
    <property type="entry name" value="lambda repressor-like DNA-binding domains"/>
    <property type="match status" value="1"/>
</dbReference>
<evidence type="ECO:0000313" key="4">
    <source>
        <dbReference type="Proteomes" id="UP000278222"/>
    </source>
</evidence>
<dbReference type="SMART" id="SM00530">
    <property type="entry name" value="HTH_XRE"/>
    <property type="match status" value="1"/>
</dbReference>
<dbReference type="GO" id="GO:0003677">
    <property type="term" value="F:DNA binding"/>
    <property type="evidence" value="ECO:0007669"/>
    <property type="project" value="InterPro"/>
</dbReference>
<dbReference type="InterPro" id="IPR001387">
    <property type="entry name" value="Cro/C1-type_HTH"/>
</dbReference>
<dbReference type="AlphaFoldDB" id="A0A3N1LJD6"/>
<dbReference type="RefSeq" id="WP_123690520.1">
    <property type="nucleotide sequence ID" value="NZ_AP019700.1"/>
</dbReference>